<evidence type="ECO:0000256" key="2">
    <source>
        <dbReference type="SAM" id="SignalP"/>
    </source>
</evidence>
<comment type="caution">
    <text evidence="5">The sequence shown here is derived from an EMBL/GenBank/DDBJ whole genome shotgun (WGS) entry which is preliminary data.</text>
</comment>
<feature type="compositionally biased region" description="Pro residues" evidence="1">
    <location>
        <begin position="454"/>
        <end position="465"/>
    </location>
</feature>
<dbReference type="Proteomes" id="UP001308005">
    <property type="component" value="Unassembled WGS sequence"/>
</dbReference>
<dbReference type="PANTHER" id="PTHR11851:SF224">
    <property type="entry name" value="PROCESSING PROTEASE"/>
    <property type="match status" value="1"/>
</dbReference>
<accession>A0ABU6D448</accession>
<gene>
    <name evidence="5" type="ORF">VSS37_19065</name>
</gene>
<evidence type="ECO:0000256" key="1">
    <source>
        <dbReference type="SAM" id="MobiDB-lite"/>
    </source>
</evidence>
<evidence type="ECO:0000259" key="3">
    <source>
        <dbReference type="Pfam" id="PF00675"/>
    </source>
</evidence>
<sequence>MLKTLFAAPLALLLLLLAPWAQAAPKIESWTTGNGLRVYYVSAPNLPMVDLRLMFDAGSARDGAQQGLASLTNSMLDTGAGGLGEDQIAEKFDDVGAVFSSGSSMDMSWTGLRTITLEKEEKAALDLWLTLLAKPDFPAEPFARIQKLMLVGLQAEKQDPEALASKAFYKAVYGDHPYGQPQNGTEDSLNALKLDDVKAFYQHYYVAKNGLLAIVGAVDRKQAEALAEQVAASLPTGAAAPPIPEVKPLTESKVVKIPYPSAQAHILVGQVGDKRGDPDYFTLYMGNQTLGGSGFTSRLMKEVRDARGLTYNVYSYFSPSKEMGVFEVGLQTRREKTEEALQVVRDVIGKFQQEGPAAEELEAAKKDVTGGFPLRTASNSQIVEYLGVIGFYNLPLDYLDTFTSKINALSREQIADAFTRRVQPDKLVTVIVGETDPVAATAPPATPGATADAAPPPAAAQPPAR</sequence>
<dbReference type="EMBL" id="JAYMYJ010000150">
    <property type="protein sequence ID" value="MEB4593089.1"/>
    <property type="molecule type" value="Genomic_DNA"/>
</dbReference>
<feature type="domain" description="Peptidase M16 N-terminal" evidence="3">
    <location>
        <begin position="37"/>
        <end position="184"/>
    </location>
</feature>
<name>A0ABU6D448_9GAMM</name>
<feature type="chain" id="PRO_5046866400" evidence="2">
    <location>
        <begin position="24"/>
        <end position="465"/>
    </location>
</feature>
<feature type="signal peptide" evidence="2">
    <location>
        <begin position="1"/>
        <end position="23"/>
    </location>
</feature>
<dbReference type="SUPFAM" id="SSF63411">
    <property type="entry name" value="LuxS/MPP-like metallohydrolase"/>
    <property type="match status" value="2"/>
</dbReference>
<dbReference type="Pfam" id="PF05193">
    <property type="entry name" value="Peptidase_M16_C"/>
    <property type="match status" value="1"/>
</dbReference>
<reference evidence="6" key="1">
    <citation type="submission" date="2023-07" db="EMBL/GenBank/DDBJ databases">
        <title>The carbon used by Thiothrix.</title>
        <authorList>
            <person name="Chen L."/>
        </authorList>
    </citation>
    <scope>NUCLEOTIDE SEQUENCE [LARGE SCALE GENOMIC DNA]</scope>
</reference>
<proteinExistence type="predicted"/>
<dbReference type="Pfam" id="PF00675">
    <property type="entry name" value="Peptidase_M16"/>
    <property type="match status" value="1"/>
</dbReference>
<protein>
    <submittedName>
        <fullName evidence="5">Pitrilysin family protein</fullName>
    </submittedName>
</protein>
<evidence type="ECO:0000313" key="6">
    <source>
        <dbReference type="Proteomes" id="UP001308005"/>
    </source>
</evidence>
<feature type="domain" description="Peptidase M16 C-terminal" evidence="4">
    <location>
        <begin position="192"/>
        <end position="366"/>
    </location>
</feature>
<dbReference type="PANTHER" id="PTHR11851">
    <property type="entry name" value="METALLOPROTEASE"/>
    <property type="match status" value="1"/>
</dbReference>
<keyword evidence="6" id="KW-1185">Reference proteome</keyword>
<evidence type="ECO:0000259" key="4">
    <source>
        <dbReference type="Pfam" id="PF05193"/>
    </source>
</evidence>
<dbReference type="Gene3D" id="3.30.830.10">
    <property type="entry name" value="Metalloenzyme, LuxS/M16 peptidase-like"/>
    <property type="match status" value="2"/>
</dbReference>
<dbReference type="RefSeq" id="WP_324697762.1">
    <property type="nucleotide sequence ID" value="NZ_JAYMYJ010000150.1"/>
</dbReference>
<dbReference type="InterPro" id="IPR007863">
    <property type="entry name" value="Peptidase_M16_C"/>
</dbReference>
<feature type="region of interest" description="Disordered" evidence="1">
    <location>
        <begin position="438"/>
        <end position="465"/>
    </location>
</feature>
<dbReference type="InterPro" id="IPR011249">
    <property type="entry name" value="Metalloenz_LuxS/M16"/>
</dbReference>
<keyword evidence="2" id="KW-0732">Signal</keyword>
<evidence type="ECO:0000313" key="5">
    <source>
        <dbReference type="EMBL" id="MEB4593089.1"/>
    </source>
</evidence>
<dbReference type="InterPro" id="IPR050361">
    <property type="entry name" value="MPP/UQCRC_Complex"/>
</dbReference>
<feature type="compositionally biased region" description="Low complexity" evidence="1">
    <location>
        <begin position="438"/>
        <end position="453"/>
    </location>
</feature>
<dbReference type="InterPro" id="IPR011765">
    <property type="entry name" value="Pept_M16_N"/>
</dbReference>
<organism evidence="5 6">
    <name type="scientific">Candidatus Thiothrix phosphatis</name>
    <dbReference type="NCBI Taxonomy" id="3112415"/>
    <lineage>
        <taxon>Bacteria</taxon>
        <taxon>Pseudomonadati</taxon>
        <taxon>Pseudomonadota</taxon>
        <taxon>Gammaproteobacteria</taxon>
        <taxon>Thiotrichales</taxon>
        <taxon>Thiotrichaceae</taxon>
        <taxon>Thiothrix</taxon>
    </lineage>
</organism>